<keyword evidence="6" id="KW-0106">Calcium</keyword>
<gene>
    <name evidence="13" type="ORF">ABG768_022437</name>
</gene>
<protein>
    <recommendedName>
        <fullName evidence="10">Serine/threonine-protein phosphatase</fullName>
        <ecNumber evidence="10">3.1.3.16</ecNumber>
    </recommendedName>
</protein>
<dbReference type="InterPro" id="IPR004843">
    <property type="entry name" value="Calcineurin-like_PHP"/>
</dbReference>
<dbReference type="Pfam" id="PF00149">
    <property type="entry name" value="Metallophos"/>
    <property type="match status" value="1"/>
</dbReference>
<dbReference type="PANTHER" id="PTHR45668:SF15">
    <property type="entry name" value="SERINE_THREONINE-PROTEIN PHOSPHATASE"/>
    <property type="match status" value="1"/>
</dbReference>
<keyword evidence="7" id="KW-0464">Manganese</keyword>
<name>A0AAW2AL32_CULAL</name>
<proteinExistence type="inferred from homology"/>
<dbReference type="CDD" id="cd00051">
    <property type="entry name" value="EFh"/>
    <property type="match status" value="1"/>
</dbReference>
<dbReference type="EC" id="3.1.3.16" evidence="10"/>
<sequence>MGCGVSKNSEFNKRYDKVKNLRHVLLKAMKAAVLIQRWYRQYAARMEMRRRYTWNIFQSMEYADLQDQMKLYNFLGYLMDNFTPSSSERNLISHIFRENEVCRDAEWERYFSYINIDVPDIYSGPRLTFPLDMDQVADLVEAFKNKQQLHSRYVLQLLLETWKLLRGLPNINRVSTCHSKEITICGDLHGQLEDLLLIFYKNGMPSMEKPYVFNGDFVDRGKDSIEILLILFAFLLVYPGDVYLNRGNHEDHIINLRYGFTKEVLGKYKLHGKRILKLLQKIFSWLPLVTVIDHRVLIVHGGISDTTDLALIARVDRHKYVSALKPPRKKTPSRSSLYADSERFDEMNICKNRRGSMTFPRPLGTRESFQRRSLQDFSRTVARTVEEEFEVRRRQAEFSMSSFSNSQRILGSAPSTESEPDSSEIIDTGSDDWKQILDLLWSDPMSQDGCVPNEVRGGGCYWGPDITEHFLNRHNLQLIIRSHECKQDGYEFCHNRKVLTLFSASNYYEIGSNRGAFVRLGPDLVPYFVQYQATTLTRGLSFRQSLKRTEHTALKVLREQLFVHKSDLLSAFKELDKENTGLICLSDWANAIERVLQLDLPWRVLQPQLVSSTTDGMLDYHGWFRDLALKRPSSECIEQSMLETLYKHRSTLETIFRIVDTDNSGLISFEDFRQTLKLLSAYLKMEISEEVINELVISTDTNNDGSIDIDEFMEAFQLVDKIRLERGKSLLKFKQEYQNLPLEEETSPSADSTGPQISQCSALHTEDSPGSHTEDCSSSKTQDLCDISVVVPPQ</sequence>
<feature type="compositionally biased region" description="Basic and acidic residues" evidence="11">
    <location>
        <begin position="764"/>
        <end position="777"/>
    </location>
</feature>
<dbReference type="PROSITE" id="PS00018">
    <property type="entry name" value="EF_HAND_1"/>
    <property type="match status" value="2"/>
</dbReference>
<dbReference type="Gene3D" id="3.60.21.10">
    <property type="match status" value="1"/>
</dbReference>
<comment type="cofactor">
    <cofactor evidence="1">
        <name>Mn(2+)</name>
        <dbReference type="ChEBI" id="CHEBI:29035"/>
    </cofactor>
</comment>
<dbReference type="InterPro" id="IPR006186">
    <property type="entry name" value="Ser/Thr-sp_prot-phosphatase"/>
</dbReference>
<evidence type="ECO:0000256" key="6">
    <source>
        <dbReference type="ARBA" id="ARBA00022837"/>
    </source>
</evidence>
<evidence type="ECO:0000256" key="4">
    <source>
        <dbReference type="ARBA" id="ARBA00022737"/>
    </source>
</evidence>
<evidence type="ECO:0000313" key="13">
    <source>
        <dbReference type="EMBL" id="KAK9974334.1"/>
    </source>
</evidence>
<evidence type="ECO:0000256" key="10">
    <source>
        <dbReference type="RuleBase" id="RU004273"/>
    </source>
</evidence>
<keyword evidence="4" id="KW-0677">Repeat</keyword>
<feature type="compositionally biased region" description="Polar residues" evidence="11">
    <location>
        <begin position="747"/>
        <end position="763"/>
    </location>
</feature>
<feature type="compositionally biased region" description="Polar residues" evidence="11">
    <location>
        <begin position="405"/>
        <end position="417"/>
    </location>
</feature>
<keyword evidence="14" id="KW-1185">Reference proteome</keyword>
<dbReference type="PRINTS" id="PR00114">
    <property type="entry name" value="STPHPHTASE"/>
</dbReference>
<evidence type="ECO:0000256" key="9">
    <source>
        <dbReference type="ARBA" id="ARBA00048336"/>
    </source>
</evidence>
<dbReference type="SMART" id="SM00156">
    <property type="entry name" value="PP2Ac"/>
    <property type="match status" value="1"/>
</dbReference>
<dbReference type="InterPro" id="IPR013235">
    <property type="entry name" value="PPP_dom"/>
</dbReference>
<feature type="domain" description="EF-hand" evidence="12">
    <location>
        <begin position="687"/>
        <end position="722"/>
    </location>
</feature>
<evidence type="ECO:0000256" key="8">
    <source>
        <dbReference type="ARBA" id="ARBA00047761"/>
    </source>
</evidence>
<dbReference type="PROSITE" id="PS00125">
    <property type="entry name" value="SER_THR_PHOSPHATASE"/>
    <property type="match status" value="1"/>
</dbReference>
<dbReference type="PIRSF" id="PIRSF000912">
    <property type="entry name" value="PPEF"/>
    <property type="match status" value="1"/>
</dbReference>
<dbReference type="InterPro" id="IPR018247">
    <property type="entry name" value="EF_Hand_1_Ca_BS"/>
</dbReference>
<dbReference type="InterPro" id="IPR002048">
    <property type="entry name" value="EF_hand_dom"/>
</dbReference>
<accession>A0AAW2AL32</accession>
<dbReference type="PANTHER" id="PTHR45668">
    <property type="entry name" value="SERINE/THREONINE-PROTEIN PHOSPHATASE 5-RELATED"/>
    <property type="match status" value="1"/>
</dbReference>
<dbReference type="InterPro" id="IPR051134">
    <property type="entry name" value="PPP_phosphatase"/>
</dbReference>
<dbReference type="Pfam" id="PF08321">
    <property type="entry name" value="PPP5"/>
    <property type="match status" value="1"/>
</dbReference>
<dbReference type="CDD" id="cd23767">
    <property type="entry name" value="IQCD"/>
    <property type="match status" value="1"/>
</dbReference>
<feature type="region of interest" description="Disordered" evidence="11">
    <location>
        <begin position="405"/>
        <end position="427"/>
    </location>
</feature>
<evidence type="ECO:0000256" key="11">
    <source>
        <dbReference type="SAM" id="MobiDB-lite"/>
    </source>
</evidence>
<dbReference type="GO" id="GO:0043409">
    <property type="term" value="P:negative regulation of MAPK cascade"/>
    <property type="evidence" value="ECO:0007669"/>
    <property type="project" value="TreeGrafter"/>
</dbReference>
<feature type="region of interest" description="Disordered" evidence="11">
    <location>
        <begin position="742"/>
        <end position="781"/>
    </location>
</feature>
<evidence type="ECO:0000259" key="12">
    <source>
        <dbReference type="PROSITE" id="PS50222"/>
    </source>
</evidence>
<dbReference type="PROSITE" id="PS50096">
    <property type="entry name" value="IQ"/>
    <property type="match status" value="1"/>
</dbReference>
<dbReference type="EMBL" id="JAWDJR010000005">
    <property type="protein sequence ID" value="KAK9974334.1"/>
    <property type="molecule type" value="Genomic_DNA"/>
</dbReference>
<dbReference type="GO" id="GO:0004722">
    <property type="term" value="F:protein serine/threonine phosphatase activity"/>
    <property type="evidence" value="ECO:0007669"/>
    <property type="project" value="UniProtKB-EC"/>
</dbReference>
<dbReference type="AlphaFoldDB" id="A0AAW2AL32"/>
<dbReference type="PROSITE" id="PS50222">
    <property type="entry name" value="EF_HAND_2"/>
    <property type="match status" value="3"/>
</dbReference>
<dbReference type="GO" id="GO:0050906">
    <property type="term" value="P:detection of stimulus involved in sensory perception"/>
    <property type="evidence" value="ECO:0007669"/>
    <property type="project" value="InterPro"/>
</dbReference>
<comment type="similarity">
    <text evidence="2 10">Belongs to the PPP phosphatase family.</text>
</comment>
<dbReference type="InterPro" id="IPR012008">
    <property type="entry name" value="Ser/Thr-Pase_EF-hand_contain"/>
</dbReference>
<dbReference type="GO" id="GO:0030145">
    <property type="term" value="F:manganese ion binding"/>
    <property type="evidence" value="ECO:0007669"/>
    <property type="project" value="InterPro"/>
</dbReference>
<keyword evidence="3" id="KW-0479">Metal-binding</keyword>
<keyword evidence="5 10" id="KW-0378">Hydrolase</keyword>
<dbReference type="SMART" id="SM00054">
    <property type="entry name" value="EFh"/>
    <property type="match status" value="3"/>
</dbReference>
<dbReference type="InterPro" id="IPR029052">
    <property type="entry name" value="Metallo-depent_PP-like"/>
</dbReference>
<comment type="caution">
    <text evidence="13">The sequence shown here is derived from an EMBL/GenBank/DDBJ whole genome shotgun (WGS) entry which is preliminary data.</text>
</comment>
<evidence type="ECO:0000256" key="2">
    <source>
        <dbReference type="ARBA" id="ARBA00008294"/>
    </source>
</evidence>
<dbReference type="SUPFAM" id="SSF56300">
    <property type="entry name" value="Metallo-dependent phosphatases"/>
    <property type="match status" value="1"/>
</dbReference>
<dbReference type="SUPFAM" id="SSF47473">
    <property type="entry name" value="EF-hand"/>
    <property type="match status" value="1"/>
</dbReference>
<feature type="domain" description="EF-hand" evidence="12">
    <location>
        <begin position="647"/>
        <end position="682"/>
    </location>
</feature>
<reference evidence="13 14" key="1">
    <citation type="submission" date="2024-05" db="EMBL/GenBank/DDBJ databases">
        <title>A high-quality chromosomal-level genome assembly of Topmouth culter (Culter alburnus).</title>
        <authorList>
            <person name="Zhao H."/>
        </authorList>
    </citation>
    <scope>NUCLEOTIDE SEQUENCE [LARGE SCALE GENOMIC DNA]</scope>
    <source>
        <strain evidence="13">CATC2023</strain>
        <tissue evidence="13">Muscle</tissue>
    </source>
</reference>
<feature type="domain" description="EF-hand" evidence="12">
    <location>
        <begin position="563"/>
        <end position="598"/>
    </location>
</feature>
<dbReference type="GO" id="GO:0005506">
    <property type="term" value="F:iron ion binding"/>
    <property type="evidence" value="ECO:0007669"/>
    <property type="project" value="InterPro"/>
</dbReference>
<comment type="catalytic activity">
    <reaction evidence="8">
        <text>O-phospho-L-seryl-[protein] + H2O = L-seryl-[protein] + phosphate</text>
        <dbReference type="Rhea" id="RHEA:20629"/>
        <dbReference type="Rhea" id="RHEA-COMP:9863"/>
        <dbReference type="Rhea" id="RHEA-COMP:11604"/>
        <dbReference type="ChEBI" id="CHEBI:15377"/>
        <dbReference type="ChEBI" id="CHEBI:29999"/>
        <dbReference type="ChEBI" id="CHEBI:43474"/>
        <dbReference type="ChEBI" id="CHEBI:83421"/>
        <dbReference type="EC" id="3.1.3.16"/>
    </reaction>
</comment>
<dbReference type="GO" id="GO:0051879">
    <property type="term" value="F:Hsp90 protein binding"/>
    <property type="evidence" value="ECO:0007669"/>
    <property type="project" value="TreeGrafter"/>
</dbReference>
<evidence type="ECO:0000313" key="14">
    <source>
        <dbReference type="Proteomes" id="UP001479290"/>
    </source>
</evidence>
<evidence type="ECO:0000256" key="3">
    <source>
        <dbReference type="ARBA" id="ARBA00022723"/>
    </source>
</evidence>
<comment type="catalytic activity">
    <reaction evidence="9 10">
        <text>O-phospho-L-threonyl-[protein] + H2O = L-threonyl-[protein] + phosphate</text>
        <dbReference type="Rhea" id="RHEA:47004"/>
        <dbReference type="Rhea" id="RHEA-COMP:11060"/>
        <dbReference type="Rhea" id="RHEA-COMP:11605"/>
        <dbReference type="ChEBI" id="CHEBI:15377"/>
        <dbReference type="ChEBI" id="CHEBI:30013"/>
        <dbReference type="ChEBI" id="CHEBI:43474"/>
        <dbReference type="ChEBI" id="CHEBI:61977"/>
        <dbReference type="EC" id="3.1.3.16"/>
    </reaction>
</comment>
<dbReference type="Proteomes" id="UP001479290">
    <property type="component" value="Unassembled WGS sequence"/>
</dbReference>
<evidence type="ECO:0000256" key="7">
    <source>
        <dbReference type="ARBA" id="ARBA00023211"/>
    </source>
</evidence>
<evidence type="ECO:0000256" key="1">
    <source>
        <dbReference type="ARBA" id="ARBA00001936"/>
    </source>
</evidence>
<dbReference type="Gene3D" id="1.10.238.10">
    <property type="entry name" value="EF-hand"/>
    <property type="match status" value="1"/>
</dbReference>
<dbReference type="FunFam" id="3.60.21.10:FF:000042">
    <property type="entry name" value="Serine/threonine-protein phosphatase with EF-hands"/>
    <property type="match status" value="1"/>
</dbReference>
<evidence type="ECO:0000256" key="5">
    <source>
        <dbReference type="ARBA" id="ARBA00022801"/>
    </source>
</evidence>
<dbReference type="Pfam" id="PF13499">
    <property type="entry name" value="EF-hand_7"/>
    <property type="match status" value="1"/>
</dbReference>
<dbReference type="GO" id="GO:0005509">
    <property type="term" value="F:calcium ion binding"/>
    <property type="evidence" value="ECO:0007669"/>
    <property type="project" value="InterPro"/>
</dbReference>
<organism evidence="13 14">
    <name type="scientific">Culter alburnus</name>
    <name type="common">Topmouth culter</name>
    <dbReference type="NCBI Taxonomy" id="194366"/>
    <lineage>
        <taxon>Eukaryota</taxon>
        <taxon>Metazoa</taxon>
        <taxon>Chordata</taxon>
        <taxon>Craniata</taxon>
        <taxon>Vertebrata</taxon>
        <taxon>Euteleostomi</taxon>
        <taxon>Actinopterygii</taxon>
        <taxon>Neopterygii</taxon>
        <taxon>Teleostei</taxon>
        <taxon>Ostariophysi</taxon>
        <taxon>Cypriniformes</taxon>
        <taxon>Xenocyprididae</taxon>
        <taxon>Xenocypridinae</taxon>
        <taxon>Culter</taxon>
    </lineage>
</organism>
<dbReference type="InterPro" id="IPR011992">
    <property type="entry name" value="EF-hand-dom_pair"/>
</dbReference>